<dbReference type="GO" id="GO:0005524">
    <property type="term" value="F:ATP binding"/>
    <property type="evidence" value="ECO:0007669"/>
    <property type="project" value="UniProtKB-UniRule"/>
</dbReference>
<evidence type="ECO:0000256" key="7">
    <source>
        <dbReference type="ARBA" id="ARBA00022741"/>
    </source>
</evidence>
<comment type="similarity">
    <text evidence="14">Belongs to the MurCDEF family.</text>
</comment>
<sequence>MRVDHGIVELIEDGARIHLMGIGGAGMAGLGTLAQALGAAVDGCDLEPGAAARGLLDRGIVVQKGHGPEHVRDCAAVIHTAAVPDDHAELQAARARGIPVVKRSRAMADLVSVGEVIAVGGTHGKTTTTTLVALALEAANLNPTALVGGRVPGWDGNALIGGRDTFVVEADEYDRSFLDLWPKVAVVTSVEAEHLDTYETLTELEKAFDEFVERVPEDGRVVACADDAGARRRLETAGDRGLAYGLGEDADLRAVGIEHELHGTRFTVRWCGDSVGEFELALSGQHNLRNALAAIGVMLALGLEPSVAAPALARFEGVERRFQLIGEAGGVTVIDDYAHHPTEVAATLETARRTFAGRRLLAAFQPHLYSRTQAFADEFGRVLAAADLVFVTAIYPAREPPIPGVTAHLVVEAARELIEADRVRETANLDELFEALRAELRAGDVLITMGAGDVFQVAHRVARELEGSHVDA</sequence>
<dbReference type="SUPFAM" id="SSF51984">
    <property type="entry name" value="MurCD N-terminal domain"/>
    <property type="match status" value="1"/>
</dbReference>
<evidence type="ECO:0000256" key="9">
    <source>
        <dbReference type="ARBA" id="ARBA00022960"/>
    </source>
</evidence>
<dbReference type="GO" id="GO:0008360">
    <property type="term" value="P:regulation of cell shape"/>
    <property type="evidence" value="ECO:0007669"/>
    <property type="project" value="UniProtKB-KW"/>
</dbReference>
<dbReference type="HAMAP" id="MF_00046">
    <property type="entry name" value="MurC"/>
    <property type="match status" value="1"/>
</dbReference>
<dbReference type="Gene3D" id="3.40.50.720">
    <property type="entry name" value="NAD(P)-binding Rossmann-like Domain"/>
    <property type="match status" value="1"/>
</dbReference>
<accession>A0AAE5CBK7</accession>
<feature type="binding site" evidence="14">
    <location>
        <begin position="121"/>
        <end position="127"/>
    </location>
    <ligand>
        <name>ATP</name>
        <dbReference type="ChEBI" id="CHEBI:30616"/>
    </ligand>
</feature>
<dbReference type="GO" id="GO:0009252">
    <property type="term" value="P:peptidoglycan biosynthetic process"/>
    <property type="evidence" value="ECO:0007669"/>
    <property type="project" value="UniProtKB-UniRule"/>
</dbReference>
<dbReference type="EMBL" id="JAACAK010000046">
    <property type="protein sequence ID" value="NIR74550.1"/>
    <property type="molecule type" value="Genomic_DNA"/>
</dbReference>
<dbReference type="GO" id="GO:0008763">
    <property type="term" value="F:UDP-N-acetylmuramate-L-alanine ligase activity"/>
    <property type="evidence" value="ECO:0007669"/>
    <property type="project" value="UniProtKB-UniRule"/>
</dbReference>
<dbReference type="PANTHER" id="PTHR43445:SF3">
    <property type="entry name" value="UDP-N-ACETYLMURAMATE--L-ALANINE LIGASE"/>
    <property type="match status" value="1"/>
</dbReference>
<dbReference type="NCBIfam" id="TIGR01082">
    <property type="entry name" value="murC"/>
    <property type="match status" value="1"/>
</dbReference>
<dbReference type="InterPro" id="IPR036615">
    <property type="entry name" value="Mur_ligase_C_dom_sf"/>
</dbReference>
<dbReference type="InterPro" id="IPR000713">
    <property type="entry name" value="Mur_ligase_N"/>
</dbReference>
<keyword evidence="9 14" id="KW-0133">Cell shape</keyword>
<keyword evidence="7 14" id="KW-0547">Nucleotide-binding</keyword>
<proteinExistence type="inferred from homology"/>
<evidence type="ECO:0000256" key="4">
    <source>
        <dbReference type="ARBA" id="ARBA00022490"/>
    </source>
</evidence>
<feature type="domain" description="Mur ligase N-terminal catalytic" evidence="15">
    <location>
        <begin position="16"/>
        <end position="112"/>
    </location>
</feature>
<dbReference type="Gene3D" id="3.90.190.20">
    <property type="entry name" value="Mur ligase, C-terminal domain"/>
    <property type="match status" value="1"/>
</dbReference>
<dbReference type="AlphaFoldDB" id="A0AAE5CBK7"/>
<keyword evidence="6 14" id="KW-0132">Cell division</keyword>
<dbReference type="Pfam" id="PF02875">
    <property type="entry name" value="Mur_ligase_C"/>
    <property type="match status" value="1"/>
</dbReference>
<dbReference type="Pfam" id="PF01225">
    <property type="entry name" value="Mur_ligase"/>
    <property type="match status" value="1"/>
</dbReference>
<evidence type="ECO:0000256" key="6">
    <source>
        <dbReference type="ARBA" id="ARBA00022618"/>
    </source>
</evidence>
<evidence type="ECO:0000256" key="10">
    <source>
        <dbReference type="ARBA" id="ARBA00022984"/>
    </source>
</evidence>
<keyword evidence="4 14" id="KW-0963">Cytoplasm</keyword>
<protein>
    <recommendedName>
        <fullName evidence="3 14">UDP-N-acetylmuramate--L-alanine ligase</fullName>
        <ecNumber evidence="3 14">6.3.2.8</ecNumber>
    </recommendedName>
    <alternativeName>
        <fullName evidence="14">UDP-N-acetylmuramoyl-L-alanine synthetase</fullName>
    </alternativeName>
</protein>
<comment type="subcellular location">
    <subcellularLocation>
        <location evidence="1 14">Cytoplasm</location>
    </subcellularLocation>
</comment>
<feature type="domain" description="Mur ligase central" evidence="17">
    <location>
        <begin position="119"/>
        <end position="297"/>
    </location>
</feature>
<dbReference type="InterPro" id="IPR004101">
    <property type="entry name" value="Mur_ligase_C"/>
</dbReference>
<evidence type="ECO:0000256" key="8">
    <source>
        <dbReference type="ARBA" id="ARBA00022840"/>
    </source>
</evidence>
<evidence type="ECO:0000256" key="2">
    <source>
        <dbReference type="ARBA" id="ARBA00004752"/>
    </source>
</evidence>
<dbReference type="InterPro" id="IPR013221">
    <property type="entry name" value="Mur_ligase_cen"/>
</dbReference>
<reference evidence="18 19" key="1">
    <citation type="submission" date="2020-01" db="EMBL/GenBank/DDBJ databases">
        <title>Genomes assembled from Gulf of Kutch pelagic sediment metagenomes.</title>
        <authorList>
            <person name="Chandrashekar M."/>
            <person name="Mahajan M.S."/>
            <person name="Dave K.J."/>
            <person name="Vatsa P."/>
            <person name="Nathani N.M."/>
        </authorList>
    </citation>
    <scope>NUCLEOTIDE SEQUENCE [LARGE SCALE GENOMIC DNA]</scope>
    <source>
        <strain evidence="18">KS3-K002</strain>
    </source>
</reference>
<dbReference type="GO" id="GO:0051301">
    <property type="term" value="P:cell division"/>
    <property type="evidence" value="ECO:0007669"/>
    <property type="project" value="UniProtKB-KW"/>
</dbReference>
<dbReference type="Proteomes" id="UP000702544">
    <property type="component" value="Unassembled WGS sequence"/>
</dbReference>
<dbReference type="InterPro" id="IPR036565">
    <property type="entry name" value="Mur-like_cat_sf"/>
</dbReference>
<dbReference type="InterPro" id="IPR050061">
    <property type="entry name" value="MurCDEF_pg_biosynth"/>
</dbReference>
<comment type="catalytic activity">
    <reaction evidence="13 14">
        <text>UDP-N-acetyl-alpha-D-muramate + L-alanine + ATP = UDP-N-acetyl-alpha-D-muramoyl-L-alanine + ADP + phosphate + H(+)</text>
        <dbReference type="Rhea" id="RHEA:23372"/>
        <dbReference type="ChEBI" id="CHEBI:15378"/>
        <dbReference type="ChEBI" id="CHEBI:30616"/>
        <dbReference type="ChEBI" id="CHEBI:43474"/>
        <dbReference type="ChEBI" id="CHEBI:57972"/>
        <dbReference type="ChEBI" id="CHEBI:70757"/>
        <dbReference type="ChEBI" id="CHEBI:83898"/>
        <dbReference type="ChEBI" id="CHEBI:456216"/>
        <dbReference type="EC" id="6.3.2.8"/>
    </reaction>
</comment>
<evidence type="ECO:0000256" key="5">
    <source>
        <dbReference type="ARBA" id="ARBA00022598"/>
    </source>
</evidence>
<evidence type="ECO:0000259" key="17">
    <source>
        <dbReference type="Pfam" id="PF08245"/>
    </source>
</evidence>
<keyword evidence="10 14" id="KW-0573">Peptidoglycan synthesis</keyword>
<keyword evidence="5 14" id="KW-0436">Ligase</keyword>
<dbReference type="SUPFAM" id="SSF53244">
    <property type="entry name" value="MurD-like peptide ligases, peptide-binding domain"/>
    <property type="match status" value="1"/>
</dbReference>
<dbReference type="InterPro" id="IPR005758">
    <property type="entry name" value="UDP-N-AcMur_Ala_ligase_MurC"/>
</dbReference>
<keyword evidence="11 14" id="KW-0131">Cell cycle</keyword>
<evidence type="ECO:0000256" key="14">
    <source>
        <dbReference type="HAMAP-Rule" id="MF_00046"/>
    </source>
</evidence>
<evidence type="ECO:0000256" key="13">
    <source>
        <dbReference type="ARBA" id="ARBA00047833"/>
    </source>
</evidence>
<dbReference type="Pfam" id="PF08245">
    <property type="entry name" value="Mur_ligase_M"/>
    <property type="match status" value="1"/>
</dbReference>
<comment type="function">
    <text evidence="14">Cell wall formation.</text>
</comment>
<evidence type="ECO:0000256" key="11">
    <source>
        <dbReference type="ARBA" id="ARBA00023306"/>
    </source>
</evidence>
<dbReference type="EC" id="6.3.2.8" evidence="3 14"/>
<gene>
    <name evidence="14" type="primary">murC</name>
    <name evidence="18" type="ORF">GWO12_05495</name>
</gene>
<dbReference type="GO" id="GO:0005737">
    <property type="term" value="C:cytoplasm"/>
    <property type="evidence" value="ECO:0007669"/>
    <property type="project" value="UniProtKB-SubCell"/>
</dbReference>
<comment type="pathway">
    <text evidence="2 14">Cell wall biogenesis; peptidoglycan biosynthesis.</text>
</comment>
<feature type="domain" description="Mur ligase C-terminal" evidence="16">
    <location>
        <begin position="320"/>
        <end position="452"/>
    </location>
</feature>
<organism evidence="18 19">
    <name type="scientific">Candidatus Kutchimonas denitrificans</name>
    <dbReference type="NCBI Taxonomy" id="3056748"/>
    <lineage>
        <taxon>Bacteria</taxon>
        <taxon>Pseudomonadati</taxon>
        <taxon>Gemmatimonadota</taxon>
        <taxon>Gemmatimonadia</taxon>
        <taxon>Candidatus Palauibacterales</taxon>
        <taxon>Candidatus Palauibacteraceae</taxon>
        <taxon>Candidatus Kutchimonas</taxon>
    </lineage>
</organism>
<dbReference type="SUPFAM" id="SSF53623">
    <property type="entry name" value="MurD-like peptide ligases, catalytic domain"/>
    <property type="match status" value="1"/>
</dbReference>
<dbReference type="GO" id="GO:0071555">
    <property type="term" value="P:cell wall organization"/>
    <property type="evidence" value="ECO:0007669"/>
    <property type="project" value="UniProtKB-KW"/>
</dbReference>
<dbReference type="PANTHER" id="PTHR43445">
    <property type="entry name" value="UDP-N-ACETYLMURAMATE--L-ALANINE LIGASE-RELATED"/>
    <property type="match status" value="1"/>
</dbReference>
<evidence type="ECO:0000313" key="18">
    <source>
        <dbReference type="EMBL" id="NIR74550.1"/>
    </source>
</evidence>
<evidence type="ECO:0000259" key="15">
    <source>
        <dbReference type="Pfam" id="PF01225"/>
    </source>
</evidence>
<evidence type="ECO:0000256" key="1">
    <source>
        <dbReference type="ARBA" id="ARBA00004496"/>
    </source>
</evidence>
<evidence type="ECO:0000256" key="12">
    <source>
        <dbReference type="ARBA" id="ARBA00023316"/>
    </source>
</evidence>
<evidence type="ECO:0000256" key="3">
    <source>
        <dbReference type="ARBA" id="ARBA00012211"/>
    </source>
</evidence>
<keyword evidence="12 14" id="KW-0961">Cell wall biogenesis/degradation</keyword>
<evidence type="ECO:0000313" key="19">
    <source>
        <dbReference type="Proteomes" id="UP000702544"/>
    </source>
</evidence>
<comment type="caution">
    <text evidence="18">The sequence shown here is derived from an EMBL/GenBank/DDBJ whole genome shotgun (WGS) entry which is preliminary data.</text>
</comment>
<name>A0AAE5CBK7_9BACT</name>
<dbReference type="Gene3D" id="3.40.1190.10">
    <property type="entry name" value="Mur-like, catalytic domain"/>
    <property type="match status" value="1"/>
</dbReference>
<evidence type="ECO:0000259" key="16">
    <source>
        <dbReference type="Pfam" id="PF02875"/>
    </source>
</evidence>
<keyword evidence="8 14" id="KW-0067">ATP-binding</keyword>